<protein>
    <submittedName>
        <fullName evidence="2">ABC-three component system protein</fullName>
    </submittedName>
</protein>
<accession>A0ABV8WJH7</accession>
<dbReference type="Pfam" id="PF20275">
    <property type="entry name" value="CTD10"/>
    <property type="match status" value="1"/>
</dbReference>
<dbReference type="InterPro" id="IPR046919">
    <property type="entry name" value="ABC-3C_CTD10"/>
</dbReference>
<sequence length="326" mass="35684">MATTGVTMLLTPNWRDWYHFRHQQECFKSGTPFEDYVSKVLSLFHPDFVNPAPSGTLGDGGCDGLAEGGTIFYACYGQRPGRNAERELAAKISSDFTRGLSQWGSFHTWKFVTNAPIGPESLRTVTELQKDHGPASDRPLTVRVVNSEALWRQVVGTLETAVLNELFPGAPGAENVELADLLPLLDTLGTQGSAIDAGADVLPVPASKMDFNELPEASRIEFNAGRLLAPRIDRWYEESSDPGLYDVHGDKFRSLYEEARAVTTVPAEILERLYVSVAGANFRMDGKRANAAFAVVSYFFDSCHIFETPPAEGDVARGEVPDAVAH</sequence>
<comment type="caution">
    <text evidence="2">The sequence shown here is derived from an EMBL/GenBank/DDBJ whole genome shotgun (WGS) entry which is preliminary data.</text>
</comment>
<keyword evidence="3" id="KW-1185">Reference proteome</keyword>
<reference evidence="3" key="1">
    <citation type="journal article" date="2019" name="Int. J. Syst. Evol. Microbiol.">
        <title>The Global Catalogue of Microorganisms (GCM) 10K type strain sequencing project: providing services to taxonomists for standard genome sequencing and annotation.</title>
        <authorList>
            <consortium name="The Broad Institute Genomics Platform"/>
            <consortium name="The Broad Institute Genome Sequencing Center for Infectious Disease"/>
            <person name="Wu L."/>
            <person name="Ma J."/>
        </authorList>
    </citation>
    <scope>NUCLEOTIDE SEQUENCE [LARGE SCALE GENOMIC DNA]</scope>
    <source>
        <strain evidence="3">PJ61</strain>
    </source>
</reference>
<feature type="domain" description="ABC-three component systems C-terminal" evidence="1">
    <location>
        <begin position="180"/>
        <end position="307"/>
    </location>
</feature>
<name>A0ABV8WJH7_9MICC</name>
<organism evidence="2 3">
    <name type="scientific">Arthrobacter sedimenti</name>
    <dbReference type="NCBI Taxonomy" id="2694931"/>
    <lineage>
        <taxon>Bacteria</taxon>
        <taxon>Bacillati</taxon>
        <taxon>Actinomycetota</taxon>
        <taxon>Actinomycetes</taxon>
        <taxon>Micrococcales</taxon>
        <taxon>Micrococcaceae</taxon>
        <taxon>Arthrobacter</taxon>
    </lineage>
</organism>
<evidence type="ECO:0000313" key="3">
    <source>
        <dbReference type="Proteomes" id="UP001595778"/>
    </source>
</evidence>
<proteinExistence type="predicted"/>
<evidence type="ECO:0000259" key="1">
    <source>
        <dbReference type="Pfam" id="PF20275"/>
    </source>
</evidence>
<dbReference type="Proteomes" id="UP001595778">
    <property type="component" value="Unassembled WGS sequence"/>
</dbReference>
<dbReference type="EMBL" id="JBHSDQ010000004">
    <property type="protein sequence ID" value="MFC4396899.1"/>
    <property type="molecule type" value="Genomic_DNA"/>
</dbReference>
<evidence type="ECO:0000313" key="2">
    <source>
        <dbReference type="EMBL" id="MFC4396899.1"/>
    </source>
</evidence>
<gene>
    <name evidence="2" type="ORF">ACFO0G_12430</name>
</gene>